<keyword evidence="1" id="KW-0732">Signal</keyword>
<dbReference type="Proteomes" id="UP001589609">
    <property type="component" value="Unassembled WGS sequence"/>
</dbReference>
<comment type="caution">
    <text evidence="2">The sequence shown here is derived from an EMBL/GenBank/DDBJ whole genome shotgun (WGS) entry which is preliminary data.</text>
</comment>
<keyword evidence="3" id="KW-1185">Reference proteome</keyword>
<feature type="signal peptide" evidence="1">
    <location>
        <begin position="1"/>
        <end position="21"/>
    </location>
</feature>
<proteinExistence type="predicted"/>
<evidence type="ECO:0000256" key="1">
    <source>
        <dbReference type="SAM" id="SignalP"/>
    </source>
</evidence>
<evidence type="ECO:0000313" key="3">
    <source>
        <dbReference type="Proteomes" id="UP001589609"/>
    </source>
</evidence>
<name>A0ABV5WL42_9BACI</name>
<gene>
    <name evidence="2" type="ORF">ACFFMS_24140</name>
</gene>
<dbReference type="EMBL" id="JBHMAF010000193">
    <property type="protein sequence ID" value="MFB9761340.1"/>
    <property type="molecule type" value="Genomic_DNA"/>
</dbReference>
<reference evidence="2 3" key="1">
    <citation type="submission" date="2024-09" db="EMBL/GenBank/DDBJ databases">
        <authorList>
            <person name="Sun Q."/>
            <person name="Mori K."/>
        </authorList>
    </citation>
    <scope>NUCLEOTIDE SEQUENCE [LARGE SCALE GENOMIC DNA]</scope>
    <source>
        <strain evidence="2 3">JCM 11201</strain>
    </source>
</reference>
<accession>A0ABV5WL42</accession>
<sequence length="281" mass="32020">MKTTKAIIFFLCFCMIQSAAAAAKLEDEHTPISFKVEMLPWKQVNEVLPNKSKFTVIDVETGLHFRVQRRAGNRHADVQPLTREDTKIMKKIYNGKWSWKRRAIIVLSHDQMIAASMHGMPHGAGALINGFPGHFCIHFAGSTTHRSGRADVSHEMMILKAAGKLEEYLQYADPYQVVNTFTVAVNQQDASMLDMVITNPSKANKLHRAVSRIESIRFANLPSRSQKNTSELLCMEFALKADLYLREEGKSKKTVRFIMRRDHVADRWRIDSTALLESFIK</sequence>
<dbReference type="RefSeq" id="WP_342045259.1">
    <property type="nucleotide sequence ID" value="NZ_JAPCYI010000001.1"/>
</dbReference>
<evidence type="ECO:0000313" key="2">
    <source>
        <dbReference type="EMBL" id="MFB9761340.1"/>
    </source>
</evidence>
<feature type="chain" id="PRO_5045965662" evidence="1">
    <location>
        <begin position="22"/>
        <end position="281"/>
    </location>
</feature>
<organism evidence="2 3">
    <name type="scientific">Ectobacillus funiculus</name>
    <dbReference type="NCBI Taxonomy" id="137993"/>
    <lineage>
        <taxon>Bacteria</taxon>
        <taxon>Bacillati</taxon>
        <taxon>Bacillota</taxon>
        <taxon>Bacilli</taxon>
        <taxon>Bacillales</taxon>
        <taxon>Bacillaceae</taxon>
        <taxon>Ectobacillus</taxon>
    </lineage>
</organism>
<protein>
    <submittedName>
        <fullName evidence="2">Uncharacterized protein</fullName>
    </submittedName>
</protein>